<evidence type="ECO:0000313" key="2">
    <source>
        <dbReference type="EMBL" id="SHG96637.1"/>
    </source>
</evidence>
<dbReference type="InterPro" id="IPR052716">
    <property type="entry name" value="MOSC_domain"/>
</dbReference>
<dbReference type="Gene3D" id="2.40.33.20">
    <property type="entry name" value="PK beta-barrel domain-like"/>
    <property type="match status" value="1"/>
</dbReference>
<evidence type="ECO:0000259" key="1">
    <source>
        <dbReference type="PROSITE" id="PS51340"/>
    </source>
</evidence>
<proteinExistence type="predicted"/>
<keyword evidence="3" id="KW-1185">Reference proteome</keyword>
<accession>A0A1M5P4L6</accession>
<sequence>MSSQLERLYRTLPQTGQLQWIGIRSERGEPMTAVKQVNVTAAQGLEGDRCQRGKRQVTLIQQEHLAVIAALSGYTETLSPALLRRNLVVSGINLLALRNQRFSIGEVVLEGTEGCPPCKKMEMALGPGGFNAMRGHGGLCARVISGGEIRLNDPIRLVPAD</sequence>
<dbReference type="PROSITE" id="PS51340">
    <property type="entry name" value="MOSC"/>
    <property type="match status" value="1"/>
</dbReference>
<dbReference type="PANTHER" id="PTHR36930:SF1">
    <property type="entry name" value="MOSC DOMAIN-CONTAINING PROTEIN"/>
    <property type="match status" value="1"/>
</dbReference>
<dbReference type="SUPFAM" id="SSF50800">
    <property type="entry name" value="PK beta-barrel domain-like"/>
    <property type="match status" value="1"/>
</dbReference>
<dbReference type="GO" id="GO:0003824">
    <property type="term" value="F:catalytic activity"/>
    <property type="evidence" value="ECO:0007669"/>
    <property type="project" value="InterPro"/>
</dbReference>
<dbReference type="AlphaFoldDB" id="A0A1M5P4L6"/>
<name>A0A1M5P4L6_9GAMM</name>
<dbReference type="InterPro" id="IPR011037">
    <property type="entry name" value="Pyrv_Knase-like_insert_dom_sf"/>
</dbReference>
<reference evidence="2 3" key="1">
    <citation type="submission" date="2016-11" db="EMBL/GenBank/DDBJ databases">
        <authorList>
            <person name="Jaros S."/>
            <person name="Januszkiewicz K."/>
            <person name="Wedrychowicz H."/>
        </authorList>
    </citation>
    <scope>NUCLEOTIDE SEQUENCE [LARGE SCALE GENOMIC DNA]</scope>
    <source>
        <strain evidence="2 3">DSM 16917</strain>
    </source>
</reference>
<dbReference type="GO" id="GO:0030151">
    <property type="term" value="F:molybdenum ion binding"/>
    <property type="evidence" value="ECO:0007669"/>
    <property type="project" value="InterPro"/>
</dbReference>
<gene>
    <name evidence="2" type="ORF">SAMN02745129_1285</name>
</gene>
<organism evidence="2 3">
    <name type="scientific">Ferrimonas marina</name>
    <dbReference type="NCBI Taxonomy" id="299255"/>
    <lineage>
        <taxon>Bacteria</taxon>
        <taxon>Pseudomonadati</taxon>
        <taxon>Pseudomonadota</taxon>
        <taxon>Gammaproteobacteria</taxon>
        <taxon>Alteromonadales</taxon>
        <taxon>Ferrimonadaceae</taxon>
        <taxon>Ferrimonas</taxon>
    </lineage>
</organism>
<dbReference type="RefSeq" id="WP_067658654.1">
    <property type="nucleotide sequence ID" value="NZ_FQXG01000001.1"/>
</dbReference>
<dbReference type="GO" id="GO:0030170">
    <property type="term" value="F:pyridoxal phosphate binding"/>
    <property type="evidence" value="ECO:0007669"/>
    <property type="project" value="InterPro"/>
</dbReference>
<dbReference type="Pfam" id="PF03473">
    <property type="entry name" value="MOSC"/>
    <property type="match status" value="1"/>
</dbReference>
<protein>
    <submittedName>
        <fullName evidence="2">MOSC domain-containing protein YiiM</fullName>
    </submittedName>
</protein>
<dbReference type="InterPro" id="IPR005302">
    <property type="entry name" value="MoCF_Sase_C"/>
</dbReference>
<dbReference type="OrthoDB" id="1550913at2"/>
<evidence type="ECO:0000313" key="3">
    <source>
        <dbReference type="Proteomes" id="UP000184268"/>
    </source>
</evidence>
<dbReference type="STRING" id="299255.SAMN02745129_1285"/>
<dbReference type="PANTHER" id="PTHR36930">
    <property type="entry name" value="METAL-SULFUR CLUSTER BIOSYNTHESIS PROTEINS YUAD-RELATED"/>
    <property type="match status" value="1"/>
</dbReference>
<dbReference type="Proteomes" id="UP000184268">
    <property type="component" value="Unassembled WGS sequence"/>
</dbReference>
<feature type="domain" description="MOSC" evidence="1">
    <location>
        <begin position="31"/>
        <end position="158"/>
    </location>
</feature>
<dbReference type="EMBL" id="FQXG01000001">
    <property type="protein sequence ID" value="SHG96637.1"/>
    <property type="molecule type" value="Genomic_DNA"/>
</dbReference>